<sequence>MDLWTIAACVVAGLAFVWTVYRDKTSDTEDLLKRVGTIETKIVLAESTIERLEAEQDEMKKMLKSLESQINQMNLKVEKILTILENTKGA</sequence>
<feature type="coiled-coil region" evidence="1">
    <location>
        <begin position="35"/>
        <end position="83"/>
    </location>
</feature>
<dbReference type="EMBL" id="BK015718">
    <property type="protein sequence ID" value="DAE21827.1"/>
    <property type="molecule type" value="Genomic_DNA"/>
</dbReference>
<evidence type="ECO:0000256" key="1">
    <source>
        <dbReference type="SAM" id="Coils"/>
    </source>
</evidence>
<reference evidence="2" key="1">
    <citation type="journal article" date="2021" name="Proc. Natl. Acad. Sci. U.S.A.">
        <title>A Catalog of Tens of Thousands of Viruses from Human Metagenomes Reveals Hidden Associations with Chronic Diseases.</title>
        <authorList>
            <person name="Tisza M.J."/>
            <person name="Buck C.B."/>
        </authorList>
    </citation>
    <scope>NUCLEOTIDE SEQUENCE</scope>
    <source>
        <strain evidence="2">CtoNH1</strain>
    </source>
</reference>
<name>A0A8S5QSQ5_9CAUD</name>
<proteinExistence type="predicted"/>
<organism evidence="2">
    <name type="scientific">Myoviridae sp. ctoNH1</name>
    <dbReference type="NCBI Taxonomy" id="2826695"/>
    <lineage>
        <taxon>Viruses</taxon>
        <taxon>Duplodnaviria</taxon>
        <taxon>Heunggongvirae</taxon>
        <taxon>Uroviricota</taxon>
        <taxon>Caudoviricetes</taxon>
    </lineage>
</organism>
<accession>A0A8S5QSQ5</accession>
<evidence type="ECO:0000313" key="2">
    <source>
        <dbReference type="EMBL" id="DAE21827.1"/>
    </source>
</evidence>
<protein>
    <submittedName>
        <fullName evidence="2">Uncharacterized protein</fullName>
    </submittedName>
</protein>
<keyword evidence="1" id="KW-0175">Coiled coil</keyword>